<organism evidence="1 2">
    <name type="scientific">Xenorhabdus kozodoii</name>
    <dbReference type="NCBI Taxonomy" id="351676"/>
    <lineage>
        <taxon>Bacteria</taxon>
        <taxon>Pseudomonadati</taxon>
        <taxon>Pseudomonadota</taxon>
        <taxon>Gammaproteobacteria</taxon>
        <taxon>Enterobacterales</taxon>
        <taxon>Morganellaceae</taxon>
        <taxon>Xenorhabdus</taxon>
    </lineage>
</organism>
<dbReference type="GO" id="GO:0008081">
    <property type="term" value="F:phosphoric diester hydrolase activity"/>
    <property type="evidence" value="ECO:0007669"/>
    <property type="project" value="InterPro"/>
</dbReference>
<dbReference type="EMBL" id="NJCX01000007">
    <property type="protein sequence ID" value="PHM74061.1"/>
    <property type="molecule type" value="Genomic_DNA"/>
</dbReference>
<keyword evidence="2" id="KW-1185">Reference proteome</keyword>
<sequence>MSQYGEYADLILVNSTNSVWKKISGTSQYVDIRALPDSLNPKECAHTAITCHGYDISNCNFDIKYQIMDSENNAFRIRGRYKNELGRFDLEVYLENLETSNHKKGSIVSLGWEQNGFIQLFFIGDIDNYIGPNINPESWIQENINLLGNHPLRKVCITGSHDAGMSAVTWSTKLASECNTLTQSNNILGQLKLGIRYFDIRPTLSDGQFFTGHFFKAGFFYEGANGESIASIIEGINQFTETNNELIMIKISHSLNLDVGTFSSYRHFDREQWFDLFDKLSNIKHLYYSAPTGNVADLTLNTLTANGTRSAILFFVDDKKEPDIDLGEYEDAGFFSLSQLNMYHQYSNTNDYSAMAHDQLKKMRDHAPEQYFELEWTLTQSISDASACPTGASFSIKELADIANRVLTEYLLPNTTKTEYPNIILIDNVKDAAATTLALAINWMVLYQD</sequence>
<dbReference type="Proteomes" id="UP000221101">
    <property type="component" value="Unassembled WGS sequence"/>
</dbReference>
<evidence type="ECO:0000313" key="2">
    <source>
        <dbReference type="Proteomes" id="UP000221101"/>
    </source>
</evidence>
<protein>
    <recommendedName>
        <fullName evidence="3">Phosphatidylinositol diacylglycerol-lyase</fullName>
    </recommendedName>
</protein>
<comment type="caution">
    <text evidence="1">The sequence shown here is derived from an EMBL/GenBank/DDBJ whole genome shotgun (WGS) entry which is preliminary data.</text>
</comment>
<dbReference type="GO" id="GO:0006629">
    <property type="term" value="P:lipid metabolic process"/>
    <property type="evidence" value="ECO:0007669"/>
    <property type="project" value="InterPro"/>
</dbReference>
<reference evidence="1 2" key="1">
    <citation type="journal article" date="2017" name="Nat. Microbiol.">
        <title>Natural product diversity associated with the nematode symbionts Photorhabdus and Xenorhabdus.</title>
        <authorList>
            <person name="Tobias N.J."/>
            <person name="Wolff H."/>
            <person name="Djahanschiri B."/>
            <person name="Grundmann F."/>
            <person name="Kronenwerth M."/>
            <person name="Shi Y.M."/>
            <person name="Simonyi S."/>
            <person name="Grun P."/>
            <person name="Shapiro-Ilan D."/>
            <person name="Pidot S.J."/>
            <person name="Stinear T.P."/>
            <person name="Ebersberger I."/>
            <person name="Bode H.B."/>
        </authorList>
    </citation>
    <scope>NUCLEOTIDE SEQUENCE [LARGE SCALE GENOMIC DNA]</scope>
    <source>
        <strain evidence="1 2">DSM 17907</strain>
    </source>
</reference>
<evidence type="ECO:0000313" key="1">
    <source>
        <dbReference type="EMBL" id="PHM74061.1"/>
    </source>
</evidence>
<dbReference type="PANTHER" id="PTHR13593">
    <property type="match status" value="1"/>
</dbReference>
<proteinExistence type="predicted"/>
<dbReference type="OrthoDB" id="2079904at2"/>
<evidence type="ECO:0008006" key="3">
    <source>
        <dbReference type="Google" id="ProtNLM"/>
    </source>
</evidence>
<dbReference type="InterPro" id="IPR017946">
    <property type="entry name" value="PLC-like_Pdiesterase_TIM-brl"/>
</dbReference>
<accession>A0A2D0LEH3</accession>
<gene>
    <name evidence="1" type="ORF">Xkoz_01270</name>
</gene>
<dbReference type="RefSeq" id="WP_099141368.1">
    <property type="nucleotide sequence ID" value="NZ_CAWNOR010000108.1"/>
</dbReference>
<dbReference type="PANTHER" id="PTHR13593:SF143">
    <property type="entry name" value="PHOSPHATIDYLINOSITOL-SPECIFIC PHOSPHOLIPASE C X DOMAIN-CONTAINING PROTEIN"/>
    <property type="match status" value="1"/>
</dbReference>
<name>A0A2D0LEH3_9GAMM</name>
<dbReference type="AlphaFoldDB" id="A0A2D0LEH3"/>
<dbReference type="InterPro" id="IPR051057">
    <property type="entry name" value="PI-PLC_domain"/>
</dbReference>
<dbReference type="SUPFAM" id="SSF51695">
    <property type="entry name" value="PLC-like phosphodiesterases"/>
    <property type="match status" value="1"/>
</dbReference>
<dbReference type="Gene3D" id="3.20.20.190">
    <property type="entry name" value="Phosphatidylinositol (PI) phosphodiesterase"/>
    <property type="match status" value="1"/>
</dbReference>